<keyword evidence="4" id="KW-1185">Reference proteome</keyword>
<comment type="caution">
    <text evidence="3">The sequence shown here is derived from an EMBL/GenBank/DDBJ whole genome shotgun (WGS) entry which is preliminary data.</text>
</comment>
<evidence type="ECO:0008006" key="5">
    <source>
        <dbReference type="Google" id="ProtNLM"/>
    </source>
</evidence>
<dbReference type="SUPFAM" id="SSF52047">
    <property type="entry name" value="RNI-like"/>
    <property type="match status" value="1"/>
</dbReference>
<feature type="region of interest" description="Disordered" evidence="2">
    <location>
        <begin position="11"/>
        <end position="31"/>
    </location>
</feature>
<proteinExistence type="predicted"/>
<feature type="coiled-coil region" evidence="1">
    <location>
        <begin position="77"/>
        <end position="121"/>
    </location>
</feature>
<accession>A0A8H5CGP0</accession>
<evidence type="ECO:0000256" key="2">
    <source>
        <dbReference type="SAM" id="MobiDB-lite"/>
    </source>
</evidence>
<organism evidence="3 4">
    <name type="scientific">Tetrapyrgos nigripes</name>
    <dbReference type="NCBI Taxonomy" id="182062"/>
    <lineage>
        <taxon>Eukaryota</taxon>
        <taxon>Fungi</taxon>
        <taxon>Dikarya</taxon>
        <taxon>Basidiomycota</taxon>
        <taxon>Agaricomycotina</taxon>
        <taxon>Agaricomycetes</taxon>
        <taxon>Agaricomycetidae</taxon>
        <taxon>Agaricales</taxon>
        <taxon>Marasmiineae</taxon>
        <taxon>Marasmiaceae</taxon>
        <taxon>Tetrapyrgos</taxon>
    </lineage>
</organism>
<evidence type="ECO:0000313" key="4">
    <source>
        <dbReference type="Proteomes" id="UP000559256"/>
    </source>
</evidence>
<dbReference type="InterPro" id="IPR032675">
    <property type="entry name" value="LRR_dom_sf"/>
</dbReference>
<dbReference type="AlphaFoldDB" id="A0A8H5CGP0"/>
<dbReference type="Proteomes" id="UP000559256">
    <property type="component" value="Unassembled WGS sequence"/>
</dbReference>
<dbReference type="OrthoDB" id="3365698at2759"/>
<sequence length="739" mass="82059">MLATGSTLQFFPPPGPEWSELPPEDPGSVHEELEEVEFSPTLICPECLYTFPCIQRTHSPSTLSQIRAKYVPTPTESAKIQMLIDEVESELTQYTREIERLGKLTLKLSRQRAELERYQREHLTLLSPVRRLPPETLTGIFEYYCELPISIQRDTIMAPAVNLSHVCSFWRELALSLPTLWSSLRVDVGTGSDITFGRAQLLQHILVHSGSHPLTMDLKIQTRWSRVNPLFMHALVQHSHRWETLSYNPNSQFDFTTPSEAPGGLILSHLKSLTLQYGNCTESQFGQMFKEAKALKHLCLEDVFFDTESDFSAPFVTLVPCGQLTSAKFSRQTVPQVMAVLLNSPKLESMTIDNSYPEPPAGWGTAGNPQSLVHPTVQLNHLTSLTISTTDLEGWFTRLSTPALTSLTISPPWSPHPDPNLEFPQTVFLEFLRRVSSTSTSSDLALGYDTEESICVLEELKFDRVNSLTDLQLLAILELTPSLKMLMVREWSPSFSSPPSIPPSPDSKSYGNTAISNYLIRALTIPQQDCVPAGLASPSSSASQGTGYVHDSTSILVPKLHTIDFVAKPSSINYGLLVDMVASRSQPQMFSTTPGSGLTTGASISPIRNVSVRQGWLPYPVFDEPQGHFSRPLVALEPIMLDFEFADASETNGNTHFVDHPGRGPDPCLLADYEVAYRRAGNRLIDLEDTQAAEEDAEPVGKWIGVVQKIKEKAVRSLWWGGSITTPDFSFVRLVSGIF</sequence>
<evidence type="ECO:0000256" key="1">
    <source>
        <dbReference type="SAM" id="Coils"/>
    </source>
</evidence>
<dbReference type="EMBL" id="JAACJM010000165">
    <property type="protein sequence ID" value="KAF5341420.1"/>
    <property type="molecule type" value="Genomic_DNA"/>
</dbReference>
<gene>
    <name evidence="3" type="ORF">D9758_012301</name>
</gene>
<name>A0A8H5CGP0_9AGAR</name>
<protein>
    <recommendedName>
        <fullName evidence="5">F-box domain-containing protein</fullName>
    </recommendedName>
</protein>
<dbReference type="Gene3D" id="3.80.10.10">
    <property type="entry name" value="Ribonuclease Inhibitor"/>
    <property type="match status" value="1"/>
</dbReference>
<evidence type="ECO:0000313" key="3">
    <source>
        <dbReference type="EMBL" id="KAF5341420.1"/>
    </source>
</evidence>
<reference evidence="3 4" key="1">
    <citation type="journal article" date="2020" name="ISME J.">
        <title>Uncovering the hidden diversity of litter-decomposition mechanisms in mushroom-forming fungi.</title>
        <authorList>
            <person name="Floudas D."/>
            <person name="Bentzer J."/>
            <person name="Ahren D."/>
            <person name="Johansson T."/>
            <person name="Persson P."/>
            <person name="Tunlid A."/>
        </authorList>
    </citation>
    <scope>NUCLEOTIDE SEQUENCE [LARGE SCALE GENOMIC DNA]</scope>
    <source>
        <strain evidence="3 4">CBS 291.85</strain>
    </source>
</reference>
<keyword evidence="1" id="KW-0175">Coiled coil</keyword>